<proteinExistence type="inferred from homology"/>
<dbReference type="InterPro" id="IPR008502">
    <property type="entry name" value="Prolamin-like"/>
</dbReference>
<evidence type="ECO:0000313" key="12">
    <source>
        <dbReference type="Proteomes" id="UP000325081"/>
    </source>
</evidence>
<name>A0A5A7PQQ8_STRAF</name>
<feature type="signal peptide" evidence="9">
    <location>
        <begin position="1"/>
        <end position="18"/>
    </location>
</feature>
<protein>
    <recommendedName>
        <fullName evidence="10">Prolamin-like domain-containing protein</fullName>
    </recommendedName>
</protein>
<dbReference type="Pfam" id="PF05617">
    <property type="entry name" value="Prolamin_like"/>
    <property type="match status" value="1"/>
</dbReference>
<dbReference type="EMBL" id="BKCP01004960">
    <property type="protein sequence ID" value="GER35104.1"/>
    <property type="molecule type" value="Genomic_DNA"/>
</dbReference>
<comment type="function">
    <text evidence="7">Involved in the regulation of gamete interactions during the double fertilization and to prevent multiple-pollen tube attraction; mediates the redistribution of the gamete fusogen HAP2/GCS1 to the cell surface after secretion upon sperm arrival.</text>
</comment>
<evidence type="ECO:0000259" key="10">
    <source>
        <dbReference type="Pfam" id="PF05617"/>
    </source>
</evidence>
<evidence type="ECO:0000256" key="3">
    <source>
        <dbReference type="ARBA" id="ARBA00022525"/>
    </source>
</evidence>
<evidence type="ECO:0000256" key="8">
    <source>
        <dbReference type="ARBA" id="ARBA00034484"/>
    </source>
</evidence>
<gene>
    <name evidence="11" type="ORF">STAS_11364</name>
</gene>
<dbReference type="InterPro" id="IPR044711">
    <property type="entry name" value="EC11-15"/>
</dbReference>
<dbReference type="GO" id="GO:0080155">
    <property type="term" value="P:regulation of double fertilization forming a zygote and endosperm"/>
    <property type="evidence" value="ECO:0007669"/>
    <property type="project" value="UniProtKB-ARBA"/>
</dbReference>
<comment type="caution">
    <text evidence="11">The sequence shown here is derived from an EMBL/GenBank/DDBJ whole genome shotgun (WGS) entry which is preliminary data.</text>
</comment>
<evidence type="ECO:0000256" key="2">
    <source>
        <dbReference type="ARBA" id="ARBA00004613"/>
    </source>
</evidence>
<dbReference type="GO" id="GO:0031410">
    <property type="term" value="C:cytoplasmic vesicle"/>
    <property type="evidence" value="ECO:0007669"/>
    <property type="project" value="UniProtKB-SubCell"/>
</dbReference>
<feature type="domain" description="Prolamin-like" evidence="10">
    <location>
        <begin position="49"/>
        <end position="113"/>
    </location>
</feature>
<accession>A0A5A7PQQ8</accession>
<keyword evidence="5" id="KW-0278">Fertilization</keyword>
<dbReference type="Proteomes" id="UP000325081">
    <property type="component" value="Unassembled WGS sequence"/>
</dbReference>
<evidence type="ECO:0000313" key="11">
    <source>
        <dbReference type="EMBL" id="GER35104.1"/>
    </source>
</evidence>
<evidence type="ECO:0000256" key="9">
    <source>
        <dbReference type="SAM" id="SignalP"/>
    </source>
</evidence>
<comment type="subcellular location">
    <subcellularLocation>
        <location evidence="1">Cytoplasmic vesicle</location>
    </subcellularLocation>
    <subcellularLocation>
        <location evidence="2">Secreted</location>
    </subcellularLocation>
</comment>
<dbReference type="GO" id="GO:2000008">
    <property type="term" value="P:regulation of protein localization to cell surface"/>
    <property type="evidence" value="ECO:0007669"/>
    <property type="project" value="UniProtKB-ARBA"/>
</dbReference>
<dbReference type="GO" id="GO:0009567">
    <property type="term" value="P:double fertilization forming a zygote and endosperm"/>
    <property type="evidence" value="ECO:0007669"/>
    <property type="project" value="InterPro"/>
</dbReference>
<comment type="similarity">
    <text evidence="8">Belongs to the plant egg cell-secreted peptide family.</text>
</comment>
<sequence length="146" mass="16000">MDIMKSLVFLLTITSLTARLSSYRDFPFPSSNPINGPNHSPEVEGETLDCFTALYKIKSCSNEILDYFATGSIDITRPCCEAITIITHNCWPTVLGMLGYGPDQIYTLRGYCDAVAHDKRGFEPTSSPFGVGPVLSPFSQPLPADN</sequence>
<keyword evidence="4 9" id="KW-0732">Signal</keyword>
<evidence type="ECO:0000256" key="7">
    <source>
        <dbReference type="ARBA" id="ARBA00034457"/>
    </source>
</evidence>
<dbReference type="PANTHER" id="PTHR35293:SF10">
    <property type="entry name" value="EGG CELL-SECRETED PROTEIN 1.2-RELATED"/>
    <property type="match status" value="1"/>
</dbReference>
<dbReference type="AlphaFoldDB" id="A0A5A7PQQ8"/>
<evidence type="ECO:0000256" key="6">
    <source>
        <dbReference type="ARBA" id="ARBA00023329"/>
    </source>
</evidence>
<organism evidence="11 12">
    <name type="scientific">Striga asiatica</name>
    <name type="common">Asiatic witchweed</name>
    <name type="synonym">Buchnera asiatica</name>
    <dbReference type="NCBI Taxonomy" id="4170"/>
    <lineage>
        <taxon>Eukaryota</taxon>
        <taxon>Viridiplantae</taxon>
        <taxon>Streptophyta</taxon>
        <taxon>Embryophyta</taxon>
        <taxon>Tracheophyta</taxon>
        <taxon>Spermatophyta</taxon>
        <taxon>Magnoliopsida</taxon>
        <taxon>eudicotyledons</taxon>
        <taxon>Gunneridae</taxon>
        <taxon>Pentapetalae</taxon>
        <taxon>asterids</taxon>
        <taxon>lamiids</taxon>
        <taxon>Lamiales</taxon>
        <taxon>Orobanchaceae</taxon>
        <taxon>Buchnereae</taxon>
        <taxon>Striga</taxon>
    </lineage>
</organism>
<dbReference type="OrthoDB" id="782765at2759"/>
<evidence type="ECO:0000256" key="5">
    <source>
        <dbReference type="ARBA" id="ARBA00023279"/>
    </source>
</evidence>
<feature type="chain" id="PRO_5022992498" description="Prolamin-like domain-containing protein" evidence="9">
    <location>
        <begin position="19"/>
        <end position="146"/>
    </location>
</feature>
<dbReference type="GO" id="GO:0005576">
    <property type="term" value="C:extracellular region"/>
    <property type="evidence" value="ECO:0007669"/>
    <property type="project" value="UniProtKB-SubCell"/>
</dbReference>
<reference evidence="12" key="1">
    <citation type="journal article" date="2019" name="Curr. Biol.">
        <title>Genome Sequence of Striga asiatica Provides Insight into the Evolution of Plant Parasitism.</title>
        <authorList>
            <person name="Yoshida S."/>
            <person name="Kim S."/>
            <person name="Wafula E.K."/>
            <person name="Tanskanen J."/>
            <person name="Kim Y.M."/>
            <person name="Honaas L."/>
            <person name="Yang Z."/>
            <person name="Spallek T."/>
            <person name="Conn C.E."/>
            <person name="Ichihashi Y."/>
            <person name="Cheong K."/>
            <person name="Cui S."/>
            <person name="Der J.P."/>
            <person name="Gundlach H."/>
            <person name="Jiao Y."/>
            <person name="Hori C."/>
            <person name="Ishida J.K."/>
            <person name="Kasahara H."/>
            <person name="Kiba T."/>
            <person name="Kim M.S."/>
            <person name="Koo N."/>
            <person name="Laohavisit A."/>
            <person name="Lee Y.H."/>
            <person name="Lumba S."/>
            <person name="McCourt P."/>
            <person name="Mortimer J.C."/>
            <person name="Mutuku J.M."/>
            <person name="Nomura T."/>
            <person name="Sasaki-Sekimoto Y."/>
            <person name="Seto Y."/>
            <person name="Wang Y."/>
            <person name="Wakatake T."/>
            <person name="Sakakibara H."/>
            <person name="Demura T."/>
            <person name="Yamaguchi S."/>
            <person name="Yoneyama K."/>
            <person name="Manabe R.I."/>
            <person name="Nelson D.C."/>
            <person name="Schulman A.H."/>
            <person name="Timko M.P."/>
            <person name="dePamphilis C.W."/>
            <person name="Choi D."/>
            <person name="Shirasu K."/>
        </authorList>
    </citation>
    <scope>NUCLEOTIDE SEQUENCE [LARGE SCALE GENOMIC DNA]</scope>
    <source>
        <strain evidence="12">cv. UVA1</strain>
    </source>
</reference>
<evidence type="ECO:0000256" key="4">
    <source>
        <dbReference type="ARBA" id="ARBA00022729"/>
    </source>
</evidence>
<evidence type="ECO:0000256" key="1">
    <source>
        <dbReference type="ARBA" id="ARBA00004541"/>
    </source>
</evidence>
<keyword evidence="6" id="KW-0968">Cytoplasmic vesicle</keyword>
<keyword evidence="12" id="KW-1185">Reference proteome</keyword>
<dbReference type="PANTHER" id="PTHR35293">
    <property type="entry name" value="EGG CELL-SECRETED PROTEIN 1.5"/>
    <property type="match status" value="1"/>
</dbReference>
<keyword evidence="3" id="KW-0964">Secreted</keyword>